<dbReference type="SUPFAM" id="SSF53474">
    <property type="entry name" value="alpha/beta-Hydrolases"/>
    <property type="match status" value="1"/>
</dbReference>
<dbReference type="EMBL" id="CP029604">
    <property type="protein sequence ID" value="AWO86310.1"/>
    <property type="molecule type" value="Genomic_DNA"/>
</dbReference>
<dbReference type="InterPro" id="IPR029058">
    <property type="entry name" value="AB_hydrolase_fold"/>
</dbReference>
<dbReference type="Gene3D" id="1.10.3020.20">
    <property type="match status" value="1"/>
</dbReference>
<feature type="region of interest" description="Disordered" evidence="2">
    <location>
        <begin position="1"/>
        <end position="33"/>
    </location>
</feature>
<dbReference type="PANTHER" id="PTHR43056">
    <property type="entry name" value="PEPTIDASE S9 PROLYL OLIGOPEPTIDASE"/>
    <property type="match status" value="1"/>
</dbReference>
<evidence type="ECO:0000313" key="5">
    <source>
        <dbReference type="Proteomes" id="UP000247118"/>
    </source>
</evidence>
<dbReference type="Gene3D" id="2.60.120.260">
    <property type="entry name" value="Galactose-binding domain-like"/>
    <property type="match status" value="1"/>
</dbReference>
<dbReference type="Gene3D" id="3.40.50.1820">
    <property type="entry name" value="alpha/beta hydrolase"/>
    <property type="match status" value="1"/>
</dbReference>
<keyword evidence="1 4" id="KW-0378">Hydrolase</keyword>
<dbReference type="InterPro" id="IPR050585">
    <property type="entry name" value="Xaa-Pro_dipeptidyl-ppase/CocE"/>
</dbReference>
<dbReference type="Pfam" id="PF02129">
    <property type="entry name" value="Peptidase_S15"/>
    <property type="match status" value="1"/>
</dbReference>
<accession>A0AAD0KDD2</accession>
<dbReference type="InterPro" id="IPR000383">
    <property type="entry name" value="Xaa-Pro-like_dom"/>
</dbReference>
<dbReference type="InterPro" id="IPR008979">
    <property type="entry name" value="Galactose-bd-like_sf"/>
</dbReference>
<dbReference type="InterPro" id="IPR005674">
    <property type="entry name" value="CocE/Ser_esterase"/>
</dbReference>
<sequence>MAETARDSAGTPFAGAAPRPADAAAPDRPWRRPGAGRYALTRLRGIARPPVEVVEPDAQSLVVERDVEVGTRDGTVLRANVHRPVGDGPFPVVLCAHPYGKDNLPTRKRFGKGYTLPFQYRALRQTAPVRFSALTSWESPDPAFWTAQGYAVVNADLRGCGHSDGVGRPFADQEGEDVHDLIEWAGIQPWSTGRVAMMGVSYLAITQWKAAATRPPHLVAIVPWEGFSDAYRDLLRPGGIRETGFVKMWSRGVKSNRLAYDIGAEFAEHPTRDDYWRSLVPDLAAIEVPALICGSFSDNNLHSRGSMRAFENISSTERHLYTHRSGKWATFYSDEAQRSQIDFLARHLRADDTAPALPTVRLEVRDSRDSVVEVRDESQWPPASTQWTSLHLGHSGLTPDAPEAGSIFFDPAKTGVRFGITFDADTEICGSATLSLFVSVDDADDVDLYVGIEKWRGAEYVPFEGSYGFGRDRVTTGWMRASMRDLDPGLSTPTAPVPTYERRRPLAAGEVVPVDIPFGPSATLFRRGEQLRLVVAGRWLWPRNPLTGNAPAAYERGSRGRTTVHWGGDTPSRLLVPVTAVRPAH</sequence>
<organism evidence="4 5">
    <name type="scientific">Gordonia terrae</name>
    <dbReference type="NCBI Taxonomy" id="2055"/>
    <lineage>
        <taxon>Bacteria</taxon>
        <taxon>Bacillati</taxon>
        <taxon>Actinomycetota</taxon>
        <taxon>Actinomycetes</taxon>
        <taxon>Mycobacteriales</taxon>
        <taxon>Gordoniaceae</taxon>
        <taxon>Gordonia</taxon>
    </lineage>
</organism>
<dbReference type="NCBIfam" id="TIGR00976">
    <property type="entry name" value="CocE_NonD"/>
    <property type="match status" value="2"/>
</dbReference>
<dbReference type="SMART" id="SM00939">
    <property type="entry name" value="PepX_C"/>
    <property type="match status" value="1"/>
</dbReference>
<proteinExistence type="predicted"/>
<evidence type="ECO:0000313" key="4">
    <source>
        <dbReference type="EMBL" id="AWO86310.1"/>
    </source>
</evidence>
<dbReference type="RefSeq" id="WP_004021104.1">
    <property type="nucleotide sequence ID" value="NZ_CABEIC010000002.1"/>
</dbReference>
<reference evidence="4 5" key="1">
    <citation type="submission" date="2018-05" db="EMBL/GenBank/DDBJ databases">
        <title>Complete genome sequence of Gordonia terrae NRRL B-16283.</title>
        <authorList>
            <person name="Garlena R.A."/>
            <person name="Russell D.A."/>
            <person name="Hatfull G.F."/>
        </authorList>
    </citation>
    <scope>NUCLEOTIDE SEQUENCE [LARGE SCALE GENOMIC DNA]</scope>
    <source>
        <strain evidence="4 5">NRRL B-16283</strain>
    </source>
</reference>
<feature type="compositionally biased region" description="Low complexity" evidence="2">
    <location>
        <begin position="14"/>
        <end position="33"/>
    </location>
</feature>
<evidence type="ECO:0000256" key="1">
    <source>
        <dbReference type="ARBA" id="ARBA00022801"/>
    </source>
</evidence>
<feature type="domain" description="Xaa-Pro dipeptidyl-peptidase C-terminal" evidence="3">
    <location>
        <begin position="341"/>
        <end position="575"/>
    </location>
</feature>
<protein>
    <submittedName>
        <fullName evidence="4">CocE/NonD family hydrolase</fullName>
    </submittedName>
</protein>
<evidence type="ECO:0000259" key="3">
    <source>
        <dbReference type="SMART" id="SM00939"/>
    </source>
</evidence>
<evidence type="ECO:0000256" key="2">
    <source>
        <dbReference type="SAM" id="MobiDB-lite"/>
    </source>
</evidence>
<dbReference type="Proteomes" id="UP000247118">
    <property type="component" value="Chromosome"/>
</dbReference>
<dbReference type="GO" id="GO:0008239">
    <property type="term" value="F:dipeptidyl-peptidase activity"/>
    <property type="evidence" value="ECO:0007669"/>
    <property type="project" value="InterPro"/>
</dbReference>
<dbReference type="PANTHER" id="PTHR43056:SF10">
    <property type="entry name" value="COCE_NOND FAMILY, PUTATIVE (AFU_ORTHOLOGUE AFUA_7G00600)-RELATED"/>
    <property type="match status" value="1"/>
</dbReference>
<gene>
    <name evidence="4" type="ORF">DLJ61_24870</name>
</gene>
<dbReference type="AlphaFoldDB" id="A0AAD0KDD2"/>
<dbReference type="GeneID" id="32691060"/>
<dbReference type="Pfam" id="PF08530">
    <property type="entry name" value="PepX_C"/>
    <property type="match status" value="1"/>
</dbReference>
<dbReference type="SUPFAM" id="SSF49785">
    <property type="entry name" value="Galactose-binding domain-like"/>
    <property type="match status" value="1"/>
</dbReference>
<name>A0AAD0KDD2_9ACTN</name>
<dbReference type="InterPro" id="IPR013736">
    <property type="entry name" value="Xaa-Pro_dipept_C"/>
</dbReference>